<evidence type="ECO:0000313" key="8">
    <source>
        <dbReference type="Proteomes" id="UP000095008"/>
    </source>
</evidence>
<dbReference type="OrthoDB" id="9805913at2"/>
<dbReference type="GO" id="GO:0004674">
    <property type="term" value="F:protein serine/threonine kinase activity"/>
    <property type="evidence" value="ECO:0007669"/>
    <property type="project" value="TreeGrafter"/>
</dbReference>
<dbReference type="PANTHER" id="PTHR37419:SF8">
    <property type="entry name" value="TOXIN YJJJ"/>
    <property type="match status" value="1"/>
</dbReference>
<sequence length="427" mass="47759">MSRTDNAPLFYVYVCPDATQRYLAGILTYHESAAISTFQYVRSYRERDDLPPIAPMPAWRKDGPPILTQTMNRGLTGPIRDALPDYWGTLVYAKNLGIAVESVQFSDLLQADVQDRPGFLAFSRDLESAPVIPAPVNRTDDVPDLSAIVQAVESLEQEGPSSYPLQPLADFLVQRTSMGGARPKLSVYHQGQMWLAKLPAYRDSYDVGLLEQATMILARRAGITTPNTELYPLQDGRHVFLSQRFDRVGTPENMQHLAMVSGLSLLNLDESENRLGSYPDLANHLRMFGDLSGATELFRRMIFNWLVRNTDDHLRNHAVILGVDGTWQLSPAYDINPTHSRPGLHTQFDLSIALGKEGRQATLQNALSMVEAFGLDRSEATHIVHECCEALQGWRAVLQDLGLSQKDINFWEHSFSDQSKNVLSSNS</sequence>
<name>A0A1C2JC84_ACITH</name>
<reference evidence="6 7" key="1">
    <citation type="journal article" date="2016" name="Int. J. Mol. Sci.">
        <title>Comparative genomics of the extreme acidophile Acidithiobacillus thiooxidans reveals intraspecific divergence and niche adaptation.</title>
        <authorList>
            <person name="Zhang X."/>
            <person name="Feng X."/>
            <person name="Tao J."/>
            <person name="Ma L."/>
            <person name="Xiao Y."/>
            <person name="Liang Y."/>
            <person name="Liu X."/>
            <person name="Yin H."/>
        </authorList>
    </citation>
    <scope>NUCLEOTIDE SEQUENCE [LARGE SCALE GENOMIC DNA]</scope>
    <source>
        <strain evidence="6 7">A02</strain>
        <strain evidence="5">DXS-W</strain>
    </source>
</reference>
<evidence type="ECO:0000259" key="4">
    <source>
        <dbReference type="Pfam" id="PF07804"/>
    </source>
</evidence>
<dbReference type="Gene3D" id="1.10.1070.20">
    <property type="match status" value="1"/>
</dbReference>
<dbReference type="EMBL" id="LWRY01000094">
    <property type="protein sequence ID" value="OCX72953.1"/>
    <property type="molecule type" value="Genomic_DNA"/>
</dbReference>
<evidence type="ECO:0000256" key="3">
    <source>
        <dbReference type="ARBA" id="ARBA00022777"/>
    </source>
</evidence>
<proteinExistence type="inferred from homology"/>
<dbReference type="eggNOG" id="COG3550">
    <property type="taxonomic scope" value="Bacteria"/>
</dbReference>
<dbReference type="RefSeq" id="WP_024894545.1">
    <property type="nucleotide sequence ID" value="NZ_LWRY01000094.1"/>
</dbReference>
<feature type="domain" description="HipA-like C-terminal" evidence="4">
    <location>
        <begin position="176"/>
        <end position="392"/>
    </location>
</feature>
<dbReference type="Proteomes" id="UP000094893">
    <property type="component" value="Unassembled WGS sequence"/>
</dbReference>
<dbReference type="EMBL" id="LWSA01000098">
    <property type="protein sequence ID" value="OCX73652.1"/>
    <property type="molecule type" value="Genomic_DNA"/>
</dbReference>
<keyword evidence="2" id="KW-0808">Transferase</keyword>
<keyword evidence="3" id="KW-0418">Kinase</keyword>
<evidence type="ECO:0000256" key="1">
    <source>
        <dbReference type="ARBA" id="ARBA00010164"/>
    </source>
</evidence>
<comment type="similarity">
    <text evidence="1">Belongs to the HipA Ser/Thr kinase family.</text>
</comment>
<keyword evidence="8" id="KW-1185">Reference proteome</keyword>
<gene>
    <name evidence="5" type="ORF">A6M23_08815</name>
    <name evidence="6" type="ORF">A6P07_07845</name>
</gene>
<dbReference type="Proteomes" id="UP000095008">
    <property type="component" value="Unassembled WGS sequence"/>
</dbReference>
<dbReference type="GO" id="GO:0005829">
    <property type="term" value="C:cytosol"/>
    <property type="evidence" value="ECO:0007669"/>
    <property type="project" value="TreeGrafter"/>
</dbReference>
<dbReference type="STRING" id="930.GCA_002079865_01860"/>
<dbReference type="InterPro" id="IPR012893">
    <property type="entry name" value="HipA-like_C"/>
</dbReference>
<accession>A0A1C2JC84</accession>
<evidence type="ECO:0000256" key="2">
    <source>
        <dbReference type="ARBA" id="ARBA00022679"/>
    </source>
</evidence>
<comment type="caution">
    <text evidence="6">The sequence shown here is derived from an EMBL/GenBank/DDBJ whole genome shotgun (WGS) entry which is preliminary data.</text>
</comment>
<evidence type="ECO:0000313" key="6">
    <source>
        <dbReference type="EMBL" id="OCX73652.1"/>
    </source>
</evidence>
<dbReference type="InterPro" id="IPR052028">
    <property type="entry name" value="HipA_Ser/Thr_kinase"/>
</dbReference>
<evidence type="ECO:0000313" key="7">
    <source>
        <dbReference type="Proteomes" id="UP000094893"/>
    </source>
</evidence>
<evidence type="ECO:0000313" key="5">
    <source>
        <dbReference type="EMBL" id="OCX72953.1"/>
    </source>
</evidence>
<protein>
    <recommendedName>
        <fullName evidence="4">HipA-like C-terminal domain-containing protein</fullName>
    </recommendedName>
</protein>
<dbReference type="PANTHER" id="PTHR37419">
    <property type="entry name" value="SERINE/THREONINE-PROTEIN KINASE TOXIN HIPA"/>
    <property type="match status" value="1"/>
</dbReference>
<organism evidence="6 7">
    <name type="scientific">Acidithiobacillus thiooxidans</name>
    <name type="common">Thiobacillus thiooxidans</name>
    <dbReference type="NCBI Taxonomy" id="930"/>
    <lineage>
        <taxon>Bacteria</taxon>
        <taxon>Pseudomonadati</taxon>
        <taxon>Pseudomonadota</taxon>
        <taxon>Acidithiobacillia</taxon>
        <taxon>Acidithiobacillales</taxon>
        <taxon>Acidithiobacillaceae</taxon>
        <taxon>Acidithiobacillus</taxon>
    </lineage>
</organism>
<dbReference type="Pfam" id="PF07804">
    <property type="entry name" value="HipA_C"/>
    <property type="match status" value="1"/>
</dbReference>
<dbReference type="AlphaFoldDB" id="A0A1C2JC84"/>